<proteinExistence type="predicted"/>
<reference evidence="1" key="1">
    <citation type="submission" date="2019-08" db="EMBL/GenBank/DDBJ databases">
        <authorList>
            <person name="Ashton P.M."/>
            <person name="Dallman T."/>
            <person name="Nair S."/>
            <person name="De Pinna E."/>
            <person name="Peters T."/>
            <person name="Grant K."/>
        </authorList>
    </citation>
    <scope>NUCLEOTIDE SEQUENCE</scope>
    <source>
        <strain evidence="1">780192</strain>
    </source>
</reference>
<evidence type="ECO:0008006" key="2">
    <source>
        <dbReference type="Google" id="ProtNLM"/>
    </source>
</evidence>
<dbReference type="CDD" id="cd00156">
    <property type="entry name" value="REC"/>
    <property type="match status" value="1"/>
</dbReference>
<dbReference type="SUPFAM" id="SSF52172">
    <property type="entry name" value="CheY-like"/>
    <property type="match status" value="1"/>
</dbReference>
<protein>
    <recommendedName>
        <fullName evidence="2">DNA-binding response regulator</fullName>
    </recommendedName>
</protein>
<evidence type="ECO:0000313" key="1">
    <source>
        <dbReference type="EMBL" id="ECK7315190.1"/>
    </source>
</evidence>
<organism evidence="1">
    <name type="scientific">Salmonella enterica I</name>
    <dbReference type="NCBI Taxonomy" id="59201"/>
    <lineage>
        <taxon>Bacteria</taxon>
        <taxon>Pseudomonadati</taxon>
        <taxon>Pseudomonadota</taxon>
        <taxon>Gammaproteobacteria</taxon>
        <taxon>Enterobacterales</taxon>
        <taxon>Enterobacteriaceae</taxon>
        <taxon>Salmonella</taxon>
    </lineage>
</organism>
<name>A0A5Y6LMK1_SALET</name>
<accession>A0A5Y6LMK1</accession>
<gene>
    <name evidence="1" type="ORF">FRN22_20985</name>
</gene>
<dbReference type="InterPro" id="IPR011006">
    <property type="entry name" value="CheY-like_superfamily"/>
</dbReference>
<sequence length="152" mass="16830">MHTEKKPEVLHYAVVYSPEWVKSTALKYLSGHSDAGNIFCVKVADGIDGIFSLLNENTPDVLILDIPVRDYVSLLCHIRRRYPALPVIITQSRILFSDRAVASWFGNIWLREYDSLMTGYPDTLISDCVTDPQFAGVNCSAACATGCQGGDE</sequence>
<dbReference type="AlphaFoldDB" id="A0A5Y6LMK1"/>
<dbReference type="EMBL" id="AAJCYU010000038">
    <property type="protein sequence ID" value="ECK7315190.1"/>
    <property type="molecule type" value="Genomic_DNA"/>
</dbReference>
<comment type="caution">
    <text evidence="1">The sequence shown here is derived from an EMBL/GenBank/DDBJ whole genome shotgun (WGS) entry which is preliminary data.</text>
</comment>